<evidence type="ECO:0000313" key="3">
    <source>
        <dbReference type="Proteomes" id="UP000324832"/>
    </source>
</evidence>
<dbReference type="Proteomes" id="UP000324832">
    <property type="component" value="Unassembled WGS sequence"/>
</dbReference>
<keyword evidence="3" id="KW-1185">Reference proteome</keyword>
<organism evidence="2 3">
    <name type="scientific">Leptidea sinapis</name>
    <dbReference type="NCBI Taxonomy" id="189913"/>
    <lineage>
        <taxon>Eukaryota</taxon>
        <taxon>Metazoa</taxon>
        <taxon>Ecdysozoa</taxon>
        <taxon>Arthropoda</taxon>
        <taxon>Hexapoda</taxon>
        <taxon>Insecta</taxon>
        <taxon>Pterygota</taxon>
        <taxon>Neoptera</taxon>
        <taxon>Endopterygota</taxon>
        <taxon>Lepidoptera</taxon>
        <taxon>Glossata</taxon>
        <taxon>Ditrysia</taxon>
        <taxon>Papilionoidea</taxon>
        <taxon>Pieridae</taxon>
        <taxon>Dismorphiinae</taxon>
        <taxon>Leptidea</taxon>
    </lineage>
</organism>
<proteinExistence type="predicted"/>
<dbReference type="AlphaFoldDB" id="A0A5E4R2S4"/>
<reference evidence="2 3" key="1">
    <citation type="submission" date="2017-07" db="EMBL/GenBank/DDBJ databases">
        <authorList>
            <person name="Talla V."/>
            <person name="Backstrom N."/>
        </authorList>
    </citation>
    <scope>NUCLEOTIDE SEQUENCE [LARGE SCALE GENOMIC DNA]</scope>
</reference>
<accession>A0A5E4R2S4</accession>
<feature type="compositionally biased region" description="Basic and acidic residues" evidence="1">
    <location>
        <begin position="110"/>
        <end position="121"/>
    </location>
</feature>
<feature type="region of interest" description="Disordered" evidence="1">
    <location>
        <begin position="110"/>
        <end position="151"/>
    </location>
</feature>
<feature type="non-terminal residue" evidence="2">
    <location>
        <position position="151"/>
    </location>
</feature>
<sequence>MEQFPSYMQEAFFGKDLLEPKPTAACENGTDMGLRSPELGDSESDGEDVLAAISLALSPTPALSLYDTRDAATFISLTQDEVDMLHSLKPKEEKEEPCAGADVKIKSEYEEGQLKHTEDSAALRNAILGPHDEQAPAHGPAHKSEPATGMT</sequence>
<name>A0A5E4R2S4_9NEOP</name>
<dbReference type="EMBL" id="FZQP02006783">
    <property type="protein sequence ID" value="VVD03614.1"/>
    <property type="molecule type" value="Genomic_DNA"/>
</dbReference>
<feature type="region of interest" description="Disordered" evidence="1">
    <location>
        <begin position="18"/>
        <end position="45"/>
    </location>
</feature>
<protein>
    <submittedName>
        <fullName evidence="2">Uncharacterized protein</fullName>
    </submittedName>
</protein>
<gene>
    <name evidence="2" type="ORF">LSINAPIS_LOCUS13571</name>
</gene>
<evidence type="ECO:0000256" key="1">
    <source>
        <dbReference type="SAM" id="MobiDB-lite"/>
    </source>
</evidence>
<evidence type="ECO:0000313" key="2">
    <source>
        <dbReference type="EMBL" id="VVD03614.1"/>
    </source>
</evidence>